<dbReference type="GO" id="GO:0005737">
    <property type="term" value="C:cytoplasm"/>
    <property type="evidence" value="ECO:0007669"/>
    <property type="project" value="TreeGrafter"/>
</dbReference>
<dbReference type="RefSeq" id="XP_016218133.1">
    <property type="nucleotide sequence ID" value="XM_016354038.1"/>
</dbReference>
<dbReference type="GO" id="GO:0051015">
    <property type="term" value="F:actin filament binding"/>
    <property type="evidence" value="ECO:0007669"/>
    <property type="project" value="TreeGrafter"/>
</dbReference>
<dbReference type="PANTHER" id="PTHR45615:SF40">
    <property type="entry name" value="MYOSIN HEAVY CHAIN, NON-MUSCLE"/>
    <property type="match status" value="1"/>
</dbReference>
<reference evidence="5 6" key="1">
    <citation type="submission" date="2015-01" db="EMBL/GenBank/DDBJ databases">
        <title>The Genome Sequence of Ochroconis gallopava CBS43764.</title>
        <authorList>
            <consortium name="The Broad Institute Genomics Platform"/>
            <person name="Cuomo C."/>
            <person name="de Hoog S."/>
            <person name="Gorbushina A."/>
            <person name="Stielow B."/>
            <person name="Teixiera M."/>
            <person name="Abouelleil A."/>
            <person name="Chapman S.B."/>
            <person name="Priest M."/>
            <person name="Young S.K."/>
            <person name="Wortman J."/>
            <person name="Nusbaum C."/>
            <person name="Birren B."/>
        </authorList>
    </citation>
    <scope>NUCLEOTIDE SEQUENCE [LARGE SCALE GENOMIC DNA]</scope>
    <source>
        <strain evidence="5 6">CBS 43764</strain>
    </source>
</reference>
<keyword evidence="6" id="KW-1185">Reference proteome</keyword>
<dbReference type="AlphaFoldDB" id="A0A0D2BAB5"/>
<feature type="region of interest" description="Disordered" evidence="2">
    <location>
        <begin position="666"/>
        <end position="707"/>
    </location>
</feature>
<dbReference type="EMBL" id="KN847531">
    <property type="protein sequence ID" value="KIW08264.1"/>
    <property type="molecule type" value="Genomic_DNA"/>
</dbReference>
<dbReference type="GeneID" id="27309160"/>
<dbReference type="SUPFAM" id="SSF58100">
    <property type="entry name" value="Bacterial hemolysins"/>
    <property type="match status" value="1"/>
</dbReference>
<protein>
    <submittedName>
        <fullName evidence="5">Uncharacterized protein</fullName>
    </submittedName>
</protein>
<feature type="coiled-coil region" evidence="1">
    <location>
        <begin position="215"/>
        <end position="581"/>
    </location>
</feature>
<dbReference type="GO" id="GO:0016460">
    <property type="term" value="C:myosin II complex"/>
    <property type="evidence" value="ECO:0007669"/>
    <property type="project" value="TreeGrafter"/>
</dbReference>
<evidence type="ECO:0000256" key="3">
    <source>
        <dbReference type="SAM" id="Phobius"/>
    </source>
</evidence>
<keyword evidence="3" id="KW-1133">Transmembrane helix</keyword>
<dbReference type="GO" id="GO:0032982">
    <property type="term" value="C:myosin filament"/>
    <property type="evidence" value="ECO:0007669"/>
    <property type="project" value="TreeGrafter"/>
</dbReference>
<dbReference type="GO" id="GO:0000146">
    <property type="term" value="F:microfilament motor activity"/>
    <property type="evidence" value="ECO:0007669"/>
    <property type="project" value="TreeGrafter"/>
</dbReference>
<dbReference type="VEuPathDB" id="FungiDB:PV09_01187"/>
<feature type="signal peptide" evidence="4">
    <location>
        <begin position="1"/>
        <end position="20"/>
    </location>
</feature>
<keyword evidence="1" id="KW-0175">Coiled coil</keyword>
<feature type="compositionally biased region" description="Low complexity" evidence="2">
    <location>
        <begin position="691"/>
        <end position="704"/>
    </location>
</feature>
<dbReference type="HOGENOM" id="CLU_353082_0_0_1"/>
<evidence type="ECO:0000256" key="4">
    <source>
        <dbReference type="SAM" id="SignalP"/>
    </source>
</evidence>
<evidence type="ECO:0000256" key="1">
    <source>
        <dbReference type="SAM" id="Coils"/>
    </source>
</evidence>
<dbReference type="STRING" id="253628.A0A0D2BAB5"/>
<keyword evidence="3" id="KW-0812">Transmembrane</keyword>
<gene>
    <name evidence="5" type="ORF">PV09_01187</name>
</gene>
<keyword evidence="4" id="KW-0732">Signal</keyword>
<organism evidence="5 6">
    <name type="scientific">Verruconis gallopava</name>
    <dbReference type="NCBI Taxonomy" id="253628"/>
    <lineage>
        <taxon>Eukaryota</taxon>
        <taxon>Fungi</taxon>
        <taxon>Dikarya</taxon>
        <taxon>Ascomycota</taxon>
        <taxon>Pezizomycotina</taxon>
        <taxon>Dothideomycetes</taxon>
        <taxon>Pleosporomycetidae</taxon>
        <taxon>Venturiales</taxon>
        <taxon>Sympoventuriaceae</taxon>
        <taxon>Verruconis</taxon>
    </lineage>
</organism>
<evidence type="ECO:0000313" key="5">
    <source>
        <dbReference type="EMBL" id="KIW08264.1"/>
    </source>
</evidence>
<keyword evidence="3" id="KW-0472">Membrane</keyword>
<feature type="region of interest" description="Disordered" evidence="2">
    <location>
        <begin position="599"/>
        <end position="635"/>
    </location>
</feature>
<evidence type="ECO:0000313" key="6">
    <source>
        <dbReference type="Proteomes" id="UP000053259"/>
    </source>
</evidence>
<evidence type="ECO:0000256" key="2">
    <source>
        <dbReference type="SAM" id="MobiDB-lite"/>
    </source>
</evidence>
<accession>A0A0D2BAB5</accession>
<sequence length="796" mass="89560">MASAPAFGLRTLHLAAKWFGLHLWSYYQLVVQYLQIDPKILLLDLPEGYTGNLSQVGPSNFTFTLSPVPPPPLLFPPTNITLVMPSTCTELQVYLRDDQLMYENLNMIDMVSSVTSSFWKANGWIAYLFISIIFLTNLCYIWIWLKAVPLSHKAVNLEHESTNDSICTSEIRRLILDGDIYMFSPFSKFWSFRFTDAEICWSTWKGLFTAALVDLQDLTVKLVNAEADIRQFEEKVATQEKQSGSWEELLRAKKRIEELEQYLVASETESCKKDRVIEEARSRAEKADRQNKDTEREYIALCTKTEQDTKSIKQLETNLSAANNHIKELQDKMKKQGETSQRRYNELTAECKRSKQLTDQVAELELNLSRLEEQNRLIPDLREQLASLKRQFDALNAESLALKNANNTLMNEENLLNKEIEALKNKLSLSQSKCDALATKLTASQLTLEKERSQFEDDFQSIRSRLSEATNEKEILRKELEERKLKIENLEGVSSSLKSDLRKSRDELGEVRKDYESLQEACNAQCIAMGEAEFDYQEMIKLGQEERAFLQRKLEDAQESLRKLEEGIMAIKAEASEQLKKKDDEHAAIVSKLQRDFKSLKGRIPTTTKPPKRAKNKSSNSNPSNDPNHILSDKGATVVNPTTSARQDCEGEAGTGAYRSNLLKDSASVPGQHSATVVEKETITSLPPPLLDSSTSAATPSSTPVDQTTALDEVSQHLYTSHAESTHTVIDSHANICVGAQGDADAVVQSSSDQCPSIVSQSSSIASPTSNQRIHKENAANTLFTGLKSSKWSMRS</sequence>
<feature type="chain" id="PRO_5002249628" evidence="4">
    <location>
        <begin position="21"/>
        <end position="796"/>
    </location>
</feature>
<dbReference type="PANTHER" id="PTHR45615">
    <property type="entry name" value="MYOSIN HEAVY CHAIN, NON-MUSCLE"/>
    <property type="match status" value="1"/>
</dbReference>
<proteinExistence type="predicted"/>
<feature type="compositionally biased region" description="Low complexity" evidence="2">
    <location>
        <begin position="617"/>
        <end position="628"/>
    </location>
</feature>
<dbReference type="Proteomes" id="UP000053259">
    <property type="component" value="Unassembled WGS sequence"/>
</dbReference>
<feature type="transmembrane region" description="Helical" evidence="3">
    <location>
        <begin position="124"/>
        <end position="145"/>
    </location>
</feature>
<name>A0A0D2BAB5_9PEZI</name>
<dbReference type="InParanoid" id="A0A0D2BAB5"/>